<sequence>MTGGEQVRRFSWADAIAAAAGLMTATPPPGKSSYQQRVRRSNLTLNYLLTRTNCFSFAAQC</sequence>
<gene>
    <name evidence="1" type="ORF">AVDCRST_MAG28-3480</name>
</gene>
<proteinExistence type="predicted"/>
<reference evidence="1" key="1">
    <citation type="submission" date="2020-02" db="EMBL/GenBank/DDBJ databases">
        <authorList>
            <person name="Meier V. D."/>
        </authorList>
    </citation>
    <scope>NUCLEOTIDE SEQUENCE</scope>
    <source>
        <strain evidence="1">AVDCRST_MAG28</strain>
    </source>
</reference>
<organism evidence="1">
    <name type="scientific">uncultured Rubrobacteraceae bacterium</name>
    <dbReference type="NCBI Taxonomy" id="349277"/>
    <lineage>
        <taxon>Bacteria</taxon>
        <taxon>Bacillati</taxon>
        <taxon>Actinomycetota</taxon>
        <taxon>Rubrobacteria</taxon>
        <taxon>Rubrobacterales</taxon>
        <taxon>Rubrobacteraceae</taxon>
        <taxon>environmental samples</taxon>
    </lineage>
</organism>
<evidence type="ECO:0000313" key="1">
    <source>
        <dbReference type="EMBL" id="CAA9462242.1"/>
    </source>
</evidence>
<name>A0A6J4R5T4_9ACTN</name>
<protein>
    <submittedName>
        <fullName evidence="1">Uncharacterized protein</fullName>
    </submittedName>
</protein>
<accession>A0A6J4R5T4</accession>
<dbReference type="EMBL" id="CADCVE010000090">
    <property type="protein sequence ID" value="CAA9462242.1"/>
    <property type="molecule type" value="Genomic_DNA"/>
</dbReference>
<dbReference type="AlphaFoldDB" id="A0A6J4R5T4"/>